<keyword evidence="7" id="KW-1185">Reference proteome</keyword>
<evidence type="ECO:0000256" key="4">
    <source>
        <dbReference type="RuleBase" id="RU362039"/>
    </source>
</evidence>
<dbReference type="SUPFAM" id="SSF56300">
    <property type="entry name" value="Metallo-dependent phosphatases"/>
    <property type="match status" value="1"/>
</dbReference>
<dbReference type="PROSITE" id="PS01269">
    <property type="entry name" value="UPF0025"/>
    <property type="match status" value="1"/>
</dbReference>
<evidence type="ECO:0000256" key="1">
    <source>
        <dbReference type="ARBA" id="ARBA00008950"/>
    </source>
</evidence>
<dbReference type="GO" id="GO:0016787">
    <property type="term" value="F:hydrolase activity"/>
    <property type="evidence" value="ECO:0007669"/>
    <property type="project" value="UniProtKB-UniRule"/>
</dbReference>
<dbReference type="PANTHER" id="PTHR11124">
    <property type="entry name" value="VACUOLAR SORTING PROTEIN VPS29"/>
    <property type="match status" value="1"/>
</dbReference>
<dbReference type="GeneID" id="78227995"/>
<dbReference type="Proteomes" id="UP000003157">
    <property type="component" value="Unassembled WGS sequence"/>
</dbReference>
<evidence type="ECO:0000259" key="5">
    <source>
        <dbReference type="Pfam" id="PF12850"/>
    </source>
</evidence>
<dbReference type="InterPro" id="IPR020935">
    <property type="entry name" value="PdiEstase_YfcE_CS"/>
</dbReference>
<comment type="cofactor">
    <cofactor evidence="4">
        <name>a divalent metal cation</name>
        <dbReference type="ChEBI" id="CHEBI:60240"/>
    </cofactor>
</comment>
<dbReference type="eggNOG" id="COG0622">
    <property type="taxonomic scope" value="Bacteria"/>
</dbReference>
<evidence type="ECO:0000313" key="7">
    <source>
        <dbReference type="Proteomes" id="UP000003157"/>
    </source>
</evidence>
<gene>
    <name evidence="6" type="ORF">HMPREF9488_02407</name>
</gene>
<name>E7GCB5_9FIRM</name>
<sequence>MSQILIISDSHYLRKNELHQFFKQFPHCSTIIHCGDIYPGYQPDEFDNFYICKGNNDYVNLPRILSFTIDHVRFTITHGHIKNYAYQPDSLLELLNDYPADVICFGHTHIPYFQKTKDCIIINPGSLALGRSYPRQNTYALFDTETKDIHFYDMKTKDEIILENRQL</sequence>
<dbReference type="InterPro" id="IPR029052">
    <property type="entry name" value="Metallo-depent_PP-like"/>
</dbReference>
<dbReference type="AlphaFoldDB" id="E7GCB5"/>
<evidence type="ECO:0000313" key="6">
    <source>
        <dbReference type="EMBL" id="EFW04124.1"/>
    </source>
</evidence>
<comment type="similarity">
    <text evidence="1 4">Belongs to the metallophosphoesterase superfamily. YfcE family.</text>
</comment>
<dbReference type="GO" id="GO:0046872">
    <property type="term" value="F:metal ion binding"/>
    <property type="evidence" value="ECO:0007669"/>
    <property type="project" value="UniProtKB-KW"/>
</dbReference>
<dbReference type="HOGENOM" id="CLU_063749_2_1_9"/>
<dbReference type="EMBL" id="ADKX01000039">
    <property type="protein sequence ID" value="EFW04124.1"/>
    <property type="molecule type" value="Genomic_DNA"/>
</dbReference>
<dbReference type="Pfam" id="PF12850">
    <property type="entry name" value="Metallophos_2"/>
    <property type="match status" value="1"/>
</dbReference>
<reference evidence="6 7" key="1">
    <citation type="submission" date="2010-12" db="EMBL/GenBank/DDBJ databases">
        <title>The Genome Sequence of Coprobacillus sp. strain 29_1.</title>
        <authorList>
            <consortium name="The Broad Institute Genome Sequencing Platform"/>
            <person name="Earl A."/>
            <person name="Ward D."/>
            <person name="Feldgarden M."/>
            <person name="Gevers D."/>
            <person name="Daigneault M."/>
            <person name="Sibley C.D."/>
            <person name="White A."/>
            <person name="Strauss J."/>
            <person name="Allen-Vercoe E."/>
            <person name="Young S.K."/>
            <person name="Zeng Q."/>
            <person name="Gargeya S."/>
            <person name="Fitzgerald M."/>
            <person name="Haas B."/>
            <person name="Abouelleil A."/>
            <person name="Alvarado L."/>
            <person name="Arachchi H.M."/>
            <person name="Berlin A."/>
            <person name="Brown A."/>
            <person name="Chapman S.B."/>
            <person name="Chen Z."/>
            <person name="Dunbar C."/>
            <person name="Freedman E."/>
            <person name="Gearin G."/>
            <person name="Gellesch M."/>
            <person name="Goldberg J."/>
            <person name="Griggs A."/>
            <person name="Gujja S."/>
            <person name="Heilman E."/>
            <person name="Heiman D."/>
            <person name="Howarth C."/>
            <person name="Larson L."/>
            <person name="Lui A."/>
            <person name="MacDonald P.J.P."/>
            <person name="Mehta T."/>
            <person name="Montmayeur A."/>
            <person name="Murphy C."/>
            <person name="Neiman D."/>
            <person name="Pearson M."/>
            <person name="Priest M."/>
            <person name="Roberts A."/>
            <person name="Saif S."/>
            <person name="Shea T."/>
            <person name="Shenoy N."/>
            <person name="Sisk P."/>
            <person name="Stolte C."/>
            <person name="Sykes S."/>
            <person name="White J."/>
            <person name="Yandava C."/>
            <person name="Nusbaum C."/>
            <person name="Birren B."/>
        </authorList>
    </citation>
    <scope>NUCLEOTIDE SEQUENCE [LARGE SCALE GENOMIC DNA]</scope>
    <source>
        <strain evidence="6 7">29_1</strain>
    </source>
</reference>
<dbReference type="STRING" id="100884.GCA_000269565_00057"/>
<dbReference type="OrthoDB" id="9800565at2"/>
<dbReference type="InterPro" id="IPR000979">
    <property type="entry name" value="Phosphodiesterase_MJ0936/Vps29"/>
</dbReference>
<dbReference type="NCBIfam" id="TIGR00040">
    <property type="entry name" value="yfcE"/>
    <property type="match status" value="1"/>
</dbReference>
<dbReference type="EC" id="3.1.4.-" evidence="4"/>
<proteinExistence type="inferred from homology"/>
<keyword evidence="3" id="KW-0378">Hydrolase</keyword>
<keyword evidence="2 4" id="KW-0479">Metal-binding</keyword>
<accession>E7GCB5</accession>
<dbReference type="RefSeq" id="WP_008789495.1">
    <property type="nucleotide sequence ID" value="NZ_AKCB01000001.1"/>
</dbReference>
<protein>
    <recommendedName>
        <fullName evidence="4">Phosphoesterase</fullName>
        <ecNumber evidence="4">3.1.4.-</ecNumber>
    </recommendedName>
</protein>
<evidence type="ECO:0000256" key="3">
    <source>
        <dbReference type="ARBA" id="ARBA00022801"/>
    </source>
</evidence>
<dbReference type="InterPro" id="IPR024654">
    <property type="entry name" value="Calcineurin-like_PHP_lpxH"/>
</dbReference>
<dbReference type="Gene3D" id="3.60.21.10">
    <property type="match status" value="1"/>
</dbReference>
<organism evidence="6 7">
    <name type="scientific">Coprobacillus cateniformis</name>
    <dbReference type="NCBI Taxonomy" id="100884"/>
    <lineage>
        <taxon>Bacteria</taxon>
        <taxon>Bacillati</taxon>
        <taxon>Bacillota</taxon>
        <taxon>Erysipelotrichia</taxon>
        <taxon>Erysipelotrichales</taxon>
        <taxon>Coprobacillaceae</taxon>
        <taxon>Coprobacillus</taxon>
    </lineage>
</organism>
<feature type="domain" description="Calcineurin-like phosphoesterase" evidence="5">
    <location>
        <begin position="3"/>
        <end position="147"/>
    </location>
</feature>
<comment type="caution">
    <text evidence="6">The sequence shown here is derived from an EMBL/GenBank/DDBJ whole genome shotgun (WGS) entry which is preliminary data.</text>
</comment>
<evidence type="ECO:0000256" key="2">
    <source>
        <dbReference type="ARBA" id="ARBA00022723"/>
    </source>
</evidence>